<dbReference type="EMBL" id="JBBPDW010000012">
    <property type="protein sequence ID" value="KAK7547760.1"/>
    <property type="molecule type" value="Genomic_DNA"/>
</dbReference>
<organism evidence="2 3">
    <name type="scientific">Phyllosticta citricarpa</name>
    <dbReference type="NCBI Taxonomy" id="55181"/>
    <lineage>
        <taxon>Eukaryota</taxon>
        <taxon>Fungi</taxon>
        <taxon>Dikarya</taxon>
        <taxon>Ascomycota</taxon>
        <taxon>Pezizomycotina</taxon>
        <taxon>Dothideomycetes</taxon>
        <taxon>Dothideomycetes incertae sedis</taxon>
        <taxon>Botryosphaeriales</taxon>
        <taxon>Phyllostictaceae</taxon>
        <taxon>Phyllosticta</taxon>
    </lineage>
</organism>
<feature type="compositionally biased region" description="Basic residues" evidence="1">
    <location>
        <begin position="49"/>
        <end position="60"/>
    </location>
</feature>
<feature type="region of interest" description="Disordered" evidence="1">
    <location>
        <begin position="41"/>
        <end position="62"/>
    </location>
</feature>
<comment type="caution">
    <text evidence="2">The sequence shown here is derived from an EMBL/GenBank/DDBJ whole genome shotgun (WGS) entry which is preliminary data.</text>
</comment>
<reference evidence="2 3" key="1">
    <citation type="submission" date="2024-04" db="EMBL/GenBank/DDBJ databases">
        <title>Phyllosticta paracitricarpa is synonymous to the EU quarantine fungus P. citricarpa based on phylogenomic analyses.</title>
        <authorList>
            <consortium name="Lawrence Berkeley National Laboratory"/>
            <person name="Van Ingen-Buijs V.A."/>
            <person name="Van Westerhoven A.C."/>
            <person name="Haridas S."/>
            <person name="Skiadas P."/>
            <person name="Martin F."/>
            <person name="Groenewald J.Z."/>
            <person name="Crous P.W."/>
            <person name="Seidl M.F."/>
        </authorList>
    </citation>
    <scope>NUCLEOTIDE SEQUENCE [LARGE SCALE GENOMIC DNA]</scope>
    <source>
        <strain evidence="2 3">CBS 122670</strain>
    </source>
</reference>
<evidence type="ECO:0000313" key="3">
    <source>
        <dbReference type="Proteomes" id="UP001365128"/>
    </source>
</evidence>
<name>A0ABR1MFB4_9PEZI</name>
<sequence length="320" mass="36360">MDAYSSKGAWSRQPAFAHSQFEQCAIRRHLVVMRGYLASTTPPATDHAAKKKKKKKKKKSGILDSLWPTHHQRQLAAGMPERGWQCPRLVLRLRIETRGVARPFGSPLAGWLSEESSALKRRELTIATEFPDWEMPSWFSLRRPHAGRSAGWRRTRINAGINLEAPVWTVPRNYFRIILCVCGCATSSRRGRPSPLDSQFRVDEERPLVALTPACSLTRGREIERDRIEWAIKSGPLMIRRAVWPGVTHVLTRSQAKAKKLVKMRSWNGACDFRFRKLCLHAPGDVSSCRVPARLSFLTEIPFKKSFAPVNASRSTSWPL</sequence>
<protein>
    <submittedName>
        <fullName evidence="2">Uncharacterized protein</fullName>
    </submittedName>
</protein>
<evidence type="ECO:0000313" key="2">
    <source>
        <dbReference type="EMBL" id="KAK7547760.1"/>
    </source>
</evidence>
<proteinExistence type="predicted"/>
<gene>
    <name evidence="2" type="ORF">IWX46DRAFT_63997</name>
</gene>
<dbReference type="Proteomes" id="UP001365128">
    <property type="component" value="Unassembled WGS sequence"/>
</dbReference>
<accession>A0ABR1MFB4</accession>
<evidence type="ECO:0000256" key="1">
    <source>
        <dbReference type="SAM" id="MobiDB-lite"/>
    </source>
</evidence>
<keyword evidence="3" id="KW-1185">Reference proteome</keyword>